<dbReference type="Proteomes" id="UP000247696">
    <property type="component" value="Chromosome"/>
</dbReference>
<proteinExistence type="predicted"/>
<protein>
    <recommendedName>
        <fullName evidence="3">DivIVA domain-containing protein</fullName>
    </recommendedName>
</protein>
<keyword evidence="2" id="KW-1185">Reference proteome</keyword>
<organism evidence="1 2">
    <name type="scientific">Corynebacterium provencense</name>
    <dbReference type="NCBI Taxonomy" id="1737425"/>
    <lineage>
        <taxon>Bacteria</taxon>
        <taxon>Bacillati</taxon>
        <taxon>Actinomycetota</taxon>
        <taxon>Actinomycetes</taxon>
        <taxon>Mycobacteriales</taxon>
        <taxon>Corynebacteriaceae</taxon>
        <taxon>Corynebacterium</taxon>
    </lineage>
</organism>
<sequence>MYLLITVIVALFVGLVLVALVQVTFGRPEPVAGHREGTPRFSVVRRGYDISEVEAWIAAGETDRAAGEDREDRA</sequence>
<dbReference type="EMBL" id="CP024988">
    <property type="protein sequence ID" value="AWT25802.1"/>
    <property type="molecule type" value="Genomic_DNA"/>
</dbReference>
<dbReference type="STRING" id="1737425.GCA_900049755_00292"/>
<dbReference type="KEGG" id="cpre:Csp1_09960"/>
<dbReference type="AlphaFoldDB" id="A0A2Z3YN38"/>
<dbReference type="RefSeq" id="WP_110481226.1">
    <property type="nucleotide sequence ID" value="NZ_CP024988.1"/>
</dbReference>
<evidence type="ECO:0008006" key="3">
    <source>
        <dbReference type="Google" id="ProtNLM"/>
    </source>
</evidence>
<reference evidence="2" key="1">
    <citation type="submission" date="2017-11" db="EMBL/GenBank/DDBJ databases">
        <title>Otitis media/interna in a cat caused by the recently described species Corynebacterium provencense.</title>
        <authorList>
            <person name="Kittl S."/>
            <person name="Brodard I."/>
            <person name="Rychener L."/>
            <person name="Jores J."/>
            <person name="Roosje P."/>
            <person name="Gobeli Brawand S."/>
        </authorList>
    </citation>
    <scope>NUCLEOTIDE SEQUENCE [LARGE SCALE GENOMIC DNA]</scope>
    <source>
        <strain evidence="2">17KM38</strain>
    </source>
</reference>
<accession>A0A2Z3YN38</accession>
<dbReference type="OrthoDB" id="10000201at2"/>
<evidence type="ECO:0000313" key="1">
    <source>
        <dbReference type="EMBL" id="AWT25802.1"/>
    </source>
</evidence>
<evidence type="ECO:0000313" key="2">
    <source>
        <dbReference type="Proteomes" id="UP000247696"/>
    </source>
</evidence>
<gene>
    <name evidence="1" type="ORF">Csp1_09960</name>
</gene>
<name>A0A2Z3YN38_9CORY</name>